<evidence type="ECO:0000259" key="1">
    <source>
        <dbReference type="PROSITE" id="PS50013"/>
    </source>
</evidence>
<dbReference type="AlphaFoldDB" id="A0A8H5BAS2"/>
<evidence type="ECO:0000313" key="3">
    <source>
        <dbReference type="Proteomes" id="UP000541558"/>
    </source>
</evidence>
<reference evidence="2 3" key="1">
    <citation type="journal article" date="2020" name="ISME J.">
        <title>Uncovering the hidden diversity of litter-decomposition mechanisms in mushroom-forming fungi.</title>
        <authorList>
            <person name="Floudas D."/>
            <person name="Bentzer J."/>
            <person name="Ahren D."/>
            <person name="Johansson T."/>
            <person name="Persson P."/>
            <person name="Tunlid A."/>
        </authorList>
    </citation>
    <scope>NUCLEOTIDE SEQUENCE [LARGE SCALE GENOMIC DNA]</scope>
    <source>
        <strain evidence="2 3">CBS 175.51</strain>
    </source>
</reference>
<proteinExistence type="predicted"/>
<dbReference type="GO" id="GO:0006338">
    <property type="term" value="P:chromatin remodeling"/>
    <property type="evidence" value="ECO:0007669"/>
    <property type="project" value="UniProtKB-ARBA"/>
</dbReference>
<comment type="caution">
    <text evidence="2">The sequence shown here is derived from an EMBL/GenBank/DDBJ whole genome shotgun (WGS) entry which is preliminary data.</text>
</comment>
<dbReference type="OrthoDB" id="2447764at2759"/>
<evidence type="ECO:0000313" key="2">
    <source>
        <dbReference type="EMBL" id="KAF5319787.1"/>
    </source>
</evidence>
<dbReference type="CDD" id="cd00024">
    <property type="entry name" value="CD_CSD"/>
    <property type="match status" value="1"/>
</dbReference>
<sequence length="111" mass="13264">MQERPAPVLNADGELEYAIESIVSAKLIRKPGRKRRDAWYLVRWKGYGMGDDTWEAHSDLRDCMALELYMKQYPNTRRRYYWDPKYATQRWKNPPTLPICNQEICECFKGD</sequence>
<gene>
    <name evidence="2" type="ORF">D9611_012831</name>
</gene>
<dbReference type="PROSITE" id="PS50013">
    <property type="entry name" value="CHROMO_2"/>
    <property type="match status" value="1"/>
</dbReference>
<keyword evidence="3" id="KW-1185">Reference proteome</keyword>
<dbReference type="InterPro" id="IPR016197">
    <property type="entry name" value="Chromo-like_dom_sf"/>
</dbReference>
<accession>A0A8H5BAS2</accession>
<feature type="domain" description="Chromo" evidence="1">
    <location>
        <begin position="17"/>
        <end position="85"/>
    </location>
</feature>
<dbReference type="SUPFAM" id="SSF54160">
    <property type="entry name" value="Chromo domain-like"/>
    <property type="match status" value="1"/>
</dbReference>
<dbReference type="InterPro" id="IPR000953">
    <property type="entry name" value="Chromo/chromo_shadow_dom"/>
</dbReference>
<dbReference type="EMBL" id="JAACJK010000173">
    <property type="protein sequence ID" value="KAF5319787.1"/>
    <property type="molecule type" value="Genomic_DNA"/>
</dbReference>
<dbReference type="Proteomes" id="UP000541558">
    <property type="component" value="Unassembled WGS sequence"/>
</dbReference>
<dbReference type="InterPro" id="IPR023780">
    <property type="entry name" value="Chromo_domain"/>
</dbReference>
<dbReference type="SMART" id="SM00298">
    <property type="entry name" value="CHROMO"/>
    <property type="match status" value="1"/>
</dbReference>
<protein>
    <recommendedName>
        <fullName evidence="1">Chromo domain-containing protein</fullName>
    </recommendedName>
</protein>
<name>A0A8H5BAS2_9AGAR</name>
<organism evidence="2 3">
    <name type="scientific">Ephemerocybe angulata</name>
    <dbReference type="NCBI Taxonomy" id="980116"/>
    <lineage>
        <taxon>Eukaryota</taxon>
        <taxon>Fungi</taxon>
        <taxon>Dikarya</taxon>
        <taxon>Basidiomycota</taxon>
        <taxon>Agaricomycotina</taxon>
        <taxon>Agaricomycetes</taxon>
        <taxon>Agaricomycetidae</taxon>
        <taxon>Agaricales</taxon>
        <taxon>Agaricineae</taxon>
        <taxon>Psathyrellaceae</taxon>
        <taxon>Ephemerocybe</taxon>
    </lineage>
</organism>
<dbReference type="Gene3D" id="2.40.50.40">
    <property type="match status" value="1"/>
</dbReference>
<dbReference type="Pfam" id="PF00385">
    <property type="entry name" value="Chromo"/>
    <property type="match status" value="1"/>
</dbReference>